<feature type="compositionally biased region" description="Low complexity" evidence="2">
    <location>
        <begin position="339"/>
        <end position="351"/>
    </location>
</feature>
<dbReference type="AlphaFoldDB" id="A0A9P6PP47"/>
<keyword evidence="6" id="KW-1185">Reference proteome</keyword>
<dbReference type="Gene3D" id="3.40.50.80">
    <property type="entry name" value="Nucleotide-binding domain of ferredoxin-NADP reductase (FNR) module"/>
    <property type="match status" value="2"/>
</dbReference>
<dbReference type="InterPro" id="IPR039261">
    <property type="entry name" value="FNR_nucleotide-bd"/>
</dbReference>
<dbReference type="PANTHER" id="PTHR11972:SF69">
    <property type="entry name" value="FERRIC REDUCTION OXIDASE 6-RELATED"/>
    <property type="match status" value="1"/>
</dbReference>
<dbReference type="InterPro" id="IPR050369">
    <property type="entry name" value="RBOH/FRE"/>
</dbReference>
<evidence type="ECO:0000313" key="6">
    <source>
        <dbReference type="Proteomes" id="UP000807716"/>
    </source>
</evidence>
<dbReference type="Proteomes" id="UP000807716">
    <property type="component" value="Unassembled WGS sequence"/>
</dbReference>
<evidence type="ECO:0000256" key="1">
    <source>
        <dbReference type="ARBA" id="ARBA00023002"/>
    </source>
</evidence>
<dbReference type="InterPro" id="IPR013112">
    <property type="entry name" value="FAD-bd_8"/>
</dbReference>
<dbReference type="PANTHER" id="PTHR11972">
    <property type="entry name" value="NADPH OXIDASE"/>
    <property type="match status" value="1"/>
</dbReference>
<feature type="region of interest" description="Disordered" evidence="2">
    <location>
        <begin position="256"/>
        <end position="351"/>
    </location>
</feature>
<evidence type="ECO:0000256" key="3">
    <source>
        <dbReference type="SAM" id="Phobius"/>
    </source>
</evidence>
<reference evidence="5" key="1">
    <citation type="journal article" date="2020" name="Fungal Divers.">
        <title>Resolving the Mortierellaceae phylogeny through synthesis of multi-gene phylogenetics and phylogenomics.</title>
        <authorList>
            <person name="Vandepol N."/>
            <person name="Liber J."/>
            <person name="Desiro A."/>
            <person name="Na H."/>
            <person name="Kennedy M."/>
            <person name="Barry K."/>
            <person name="Grigoriev I.V."/>
            <person name="Miller A.N."/>
            <person name="O'Donnell K."/>
            <person name="Stajich J.E."/>
            <person name="Bonito G."/>
        </authorList>
    </citation>
    <scope>NUCLEOTIDE SEQUENCE</scope>
    <source>
        <strain evidence="5">BC1065</strain>
    </source>
</reference>
<dbReference type="CDD" id="cd06186">
    <property type="entry name" value="NOX_Duox_like_FAD_NADP"/>
    <property type="match status" value="1"/>
</dbReference>
<dbReference type="InterPro" id="IPR017927">
    <property type="entry name" value="FAD-bd_FR_type"/>
</dbReference>
<evidence type="ECO:0000259" key="4">
    <source>
        <dbReference type="PROSITE" id="PS51384"/>
    </source>
</evidence>
<accession>A0A9P6PP47</accession>
<protein>
    <recommendedName>
        <fullName evidence="4">FAD-binding FR-type domain-containing protein</fullName>
    </recommendedName>
</protein>
<dbReference type="PROSITE" id="PS51384">
    <property type="entry name" value="FAD_FR"/>
    <property type="match status" value="1"/>
</dbReference>
<dbReference type="SUPFAM" id="SSF52343">
    <property type="entry name" value="Ferredoxin reductase-like, C-terminal NADP-linked domain"/>
    <property type="match status" value="1"/>
</dbReference>
<keyword evidence="3" id="KW-1133">Transmembrane helix</keyword>
<keyword evidence="1" id="KW-0560">Oxidoreductase</keyword>
<sequence length="604" mass="67069">MAIFVLCMILHLPGHLLYSYILPSFMFFLIDRFVPKIIQSYTIRPEASCSFNADCNIVRVVLTSSQPMKPYYPGEYITVQVPQISTLYHPFTIASYWPEDPYSMTLYLRVYHTSRFSWTGKLAKLCDVDDQPLLVRANIDGVFGDFRHEYLRSEVLILFVAGTAITTFMGLIKAMAAHIAASSDPLRIKMYLIGTFRTRSELHAYGSFLHQITRDRRFTSWLHVEIYVSRPDKSVTLVGPHGYLVKHDIEVPTRAEMYGRPPSNNTLIASLPPTEKQADTARSSAAVDKTDTGAAVHQNEHSRHRYNVSVNTLDTVVDSDARSKSTGERQENAGHATQTTGSSSSPALISTPSPFLVNEEVDFEQQKQFDVAMPPGSSSLYDGHPLLTHSAADSATLAKRLATLDLSITATMIVVPLAVFYGLRAVIWEGSSHWCATTTIIGARLTMGCHWTYTALPAIFHIVVLTTIGYTCLWFARRTQRVKLAKDRQDLEQTTSQPNITSATSSGSASEKVSPSNTPPLALAHDGNWDDGEVVYSHGRMNVKKHIDEFVAAGVGSKTTAINSEPQGRVAVFGCGPEGFVNMVEKHASRADWTIDFYRETWSP</sequence>
<dbReference type="OrthoDB" id="10006946at2759"/>
<feature type="compositionally biased region" description="Polar residues" evidence="2">
    <location>
        <begin position="492"/>
        <end position="516"/>
    </location>
</feature>
<feature type="region of interest" description="Disordered" evidence="2">
    <location>
        <begin position="486"/>
        <end position="526"/>
    </location>
</feature>
<organism evidence="5 6">
    <name type="scientific">Actinomortierella ambigua</name>
    <dbReference type="NCBI Taxonomy" id="1343610"/>
    <lineage>
        <taxon>Eukaryota</taxon>
        <taxon>Fungi</taxon>
        <taxon>Fungi incertae sedis</taxon>
        <taxon>Mucoromycota</taxon>
        <taxon>Mortierellomycotina</taxon>
        <taxon>Mortierellomycetes</taxon>
        <taxon>Mortierellales</taxon>
        <taxon>Mortierellaceae</taxon>
        <taxon>Actinomortierella</taxon>
    </lineage>
</organism>
<feature type="transmembrane region" description="Helical" evidence="3">
    <location>
        <begin position="404"/>
        <end position="423"/>
    </location>
</feature>
<dbReference type="EMBL" id="JAAAJB010000994">
    <property type="protein sequence ID" value="KAG0249483.1"/>
    <property type="molecule type" value="Genomic_DNA"/>
</dbReference>
<dbReference type="GO" id="GO:0016491">
    <property type="term" value="F:oxidoreductase activity"/>
    <property type="evidence" value="ECO:0007669"/>
    <property type="project" value="UniProtKB-KW"/>
</dbReference>
<evidence type="ECO:0000313" key="5">
    <source>
        <dbReference type="EMBL" id="KAG0249483.1"/>
    </source>
</evidence>
<name>A0A9P6PP47_9FUNG</name>
<evidence type="ECO:0000256" key="2">
    <source>
        <dbReference type="SAM" id="MobiDB-lite"/>
    </source>
</evidence>
<dbReference type="SUPFAM" id="SSF63380">
    <property type="entry name" value="Riboflavin synthase domain-like"/>
    <property type="match status" value="1"/>
</dbReference>
<proteinExistence type="predicted"/>
<feature type="transmembrane region" description="Helical" evidence="3">
    <location>
        <begin position="155"/>
        <end position="181"/>
    </location>
</feature>
<feature type="transmembrane region" description="Helical" evidence="3">
    <location>
        <begin position="455"/>
        <end position="476"/>
    </location>
</feature>
<keyword evidence="3" id="KW-0812">Transmembrane</keyword>
<feature type="compositionally biased region" description="Basic and acidic residues" evidence="2">
    <location>
        <begin position="319"/>
        <end position="332"/>
    </location>
</feature>
<feature type="domain" description="FAD-binding FR-type" evidence="4">
    <location>
        <begin position="30"/>
        <end position="149"/>
    </location>
</feature>
<dbReference type="GO" id="GO:0005886">
    <property type="term" value="C:plasma membrane"/>
    <property type="evidence" value="ECO:0007669"/>
    <property type="project" value="TreeGrafter"/>
</dbReference>
<gene>
    <name evidence="5" type="ORF">DFQ27_009973</name>
</gene>
<comment type="caution">
    <text evidence="5">The sequence shown here is derived from an EMBL/GenBank/DDBJ whole genome shotgun (WGS) entry which is preliminary data.</text>
</comment>
<dbReference type="InterPro" id="IPR017938">
    <property type="entry name" value="Riboflavin_synthase-like_b-brl"/>
</dbReference>
<keyword evidence="3" id="KW-0472">Membrane</keyword>
<dbReference type="Pfam" id="PF08022">
    <property type="entry name" value="FAD_binding_8"/>
    <property type="match status" value="1"/>
</dbReference>